<organism evidence="1 2">
    <name type="scientific">Rhizobium calliandrae</name>
    <dbReference type="NCBI Taxonomy" id="1312182"/>
    <lineage>
        <taxon>Bacteria</taxon>
        <taxon>Pseudomonadati</taxon>
        <taxon>Pseudomonadota</taxon>
        <taxon>Alphaproteobacteria</taxon>
        <taxon>Hyphomicrobiales</taxon>
        <taxon>Rhizobiaceae</taxon>
        <taxon>Rhizobium/Agrobacterium group</taxon>
        <taxon>Rhizobium</taxon>
    </lineage>
</organism>
<proteinExistence type="predicted"/>
<evidence type="ECO:0000313" key="1">
    <source>
        <dbReference type="EMBL" id="MDL2410080.1"/>
    </source>
</evidence>
<name>A0ABT7KN74_9HYPH</name>
<gene>
    <name evidence="1" type="ORF">PY650_31585</name>
</gene>
<reference evidence="1" key="1">
    <citation type="submission" date="2023-06" db="EMBL/GenBank/DDBJ databases">
        <title>Phylogenetic Diversity of Rhizobium strains.</title>
        <authorList>
            <person name="Moura F.T."/>
            <person name="Helene L.C.F."/>
            <person name="Hungria M."/>
        </authorList>
    </citation>
    <scope>NUCLEOTIDE SEQUENCE</scope>
    <source>
        <strain evidence="1">CCGE524</strain>
    </source>
</reference>
<sequence>MSAMGHLISRFPHRELSIRRLFAHSAEFRAICADYEEALAALQHWETANYDAKAQEYRVFAAELEMEILRMLDLSTEMKP</sequence>
<evidence type="ECO:0000313" key="2">
    <source>
        <dbReference type="Proteomes" id="UP001172630"/>
    </source>
</evidence>
<dbReference type="Proteomes" id="UP001172630">
    <property type="component" value="Unassembled WGS sequence"/>
</dbReference>
<accession>A0ABT7KN74</accession>
<keyword evidence="2" id="KW-1185">Reference proteome</keyword>
<evidence type="ECO:0008006" key="3">
    <source>
        <dbReference type="Google" id="ProtNLM"/>
    </source>
</evidence>
<comment type="caution">
    <text evidence="1">The sequence shown here is derived from an EMBL/GenBank/DDBJ whole genome shotgun (WGS) entry which is preliminary data.</text>
</comment>
<dbReference type="RefSeq" id="WP_285883820.1">
    <property type="nucleotide sequence ID" value="NZ_JARFYN010000068.1"/>
</dbReference>
<dbReference type="EMBL" id="JARFYN010000068">
    <property type="protein sequence ID" value="MDL2410080.1"/>
    <property type="molecule type" value="Genomic_DNA"/>
</dbReference>
<protein>
    <recommendedName>
        <fullName evidence="3">Nodulation protein</fullName>
    </recommendedName>
</protein>